<accession>A0AA39TGK0</accession>
<dbReference type="PANTHER" id="PTHR33112:SF16">
    <property type="entry name" value="HETEROKARYON INCOMPATIBILITY DOMAIN-CONTAINING PROTEIN"/>
    <property type="match status" value="1"/>
</dbReference>
<reference evidence="2" key="1">
    <citation type="submission" date="2023-06" db="EMBL/GenBank/DDBJ databases">
        <title>Genome-scale phylogeny and comparative genomics of the fungal order Sordariales.</title>
        <authorList>
            <consortium name="Lawrence Berkeley National Laboratory"/>
            <person name="Hensen N."/>
            <person name="Bonometti L."/>
            <person name="Westerberg I."/>
            <person name="Brannstrom I.O."/>
            <person name="Guillou S."/>
            <person name="Cros-Aarteil S."/>
            <person name="Calhoun S."/>
            <person name="Haridas S."/>
            <person name="Kuo A."/>
            <person name="Mondo S."/>
            <person name="Pangilinan J."/>
            <person name="Riley R."/>
            <person name="LaButti K."/>
            <person name="Andreopoulos B."/>
            <person name="Lipzen A."/>
            <person name="Chen C."/>
            <person name="Yanf M."/>
            <person name="Daum C."/>
            <person name="Ng V."/>
            <person name="Clum A."/>
            <person name="Steindorff A."/>
            <person name="Ohm R."/>
            <person name="Martin F."/>
            <person name="Silar P."/>
            <person name="Natvig D."/>
            <person name="Lalanne C."/>
            <person name="Gautier V."/>
            <person name="Ament-velasquez S.L."/>
            <person name="Kruys A."/>
            <person name="Hutchinson M.I."/>
            <person name="Powell A.J."/>
            <person name="Barry K."/>
            <person name="Miller A.N."/>
            <person name="Grigoriev I.V."/>
            <person name="Debuchy R."/>
            <person name="Gladieux P."/>
            <person name="Thoren M.H."/>
            <person name="Johannesson H."/>
        </authorList>
    </citation>
    <scope>NUCLEOTIDE SEQUENCE</scope>
    <source>
        <strain evidence="2">SMH3391-2</strain>
    </source>
</reference>
<dbReference type="Proteomes" id="UP001174934">
    <property type="component" value="Unassembled WGS sequence"/>
</dbReference>
<evidence type="ECO:0000313" key="2">
    <source>
        <dbReference type="EMBL" id="KAK0610027.1"/>
    </source>
</evidence>
<feature type="domain" description="Heterokaryon incompatibility" evidence="1">
    <location>
        <begin position="248"/>
        <end position="398"/>
    </location>
</feature>
<evidence type="ECO:0000313" key="3">
    <source>
        <dbReference type="Proteomes" id="UP001174934"/>
    </source>
</evidence>
<dbReference type="EMBL" id="JAULSR010000011">
    <property type="protein sequence ID" value="KAK0610027.1"/>
    <property type="molecule type" value="Genomic_DNA"/>
</dbReference>
<sequence>MQLPLLPNRSHCSKTVIDLASDHPIFVCWSCEWRGIGRTTDDGQYVCVKCGYNFRVDGITRRYTTTLDYNLSEAISAATAGCVLYSWVIGRMSRIVPMQPNPRAKDIVHTVAGAACCRFQLSAQQIPSELDDASTLASDPAAEYVAGRPYNQEVQSEESIAFARRCFQTCMDTHTWCRSDQISHLLLDRRSNTILPREKVAAADTPTRLISITPHGSDGALRAKLVETTGNDGHTDKSLMEHISTAGFMALSYCWGGDQPVKLTKPTYQSLKAGLELSILPQTLQDAVWVAGITSFQYLWIDCLCIFQDDPTDKAIEISRMASYYGRATLTLCAASAFRCTDGFLSTRPDAPFTTGPIRLQLQCKAAGSPAAAGSLYLLEETDPPVEPTATRGWTMQESLLSRRILIFARRQLYWSCVNSFAGCGGSKTLLADRVVPGAQSLLVNGIYPVGSLIDQPTSNQWNRIVEEYSQRALGWGADKLLAVSALAAHMVAMSAKRSGEEPAYAAGLVVDRREVSTWLPQLLWCPARPGATRRVGEYRAPSWSWASVDGEVRLKSWRKGMPAYAGVDGWRVDVAMAKAPYGGLLGGGMSKRVSLGVVVRYCLLACFRLMTGWKEYSFSPFQHRAMGARSSCIDAVGVFSLGVVVR</sequence>
<organism evidence="2 3">
    <name type="scientific">Bombardia bombarda</name>
    <dbReference type="NCBI Taxonomy" id="252184"/>
    <lineage>
        <taxon>Eukaryota</taxon>
        <taxon>Fungi</taxon>
        <taxon>Dikarya</taxon>
        <taxon>Ascomycota</taxon>
        <taxon>Pezizomycotina</taxon>
        <taxon>Sordariomycetes</taxon>
        <taxon>Sordariomycetidae</taxon>
        <taxon>Sordariales</taxon>
        <taxon>Lasiosphaeriaceae</taxon>
        <taxon>Bombardia</taxon>
    </lineage>
</organism>
<dbReference type="AlphaFoldDB" id="A0AA39TGK0"/>
<gene>
    <name evidence="2" type="ORF">B0T17DRAFT_593856</name>
</gene>
<evidence type="ECO:0000259" key="1">
    <source>
        <dbReference type="Pfam" id="PF06985"/>
    </source>
</evidence>
<proteinExistence type="predicted"/>
<dbReference type="Pfam" id="PF06985">
    <property type="entry name" value="HET"/>
    <property type="match status" value="1"/>
</dbReference>
<protein>
    <submittedName>
        <fullName evidence="2">Heterokaryon incompatibility protein-domain-containing protein</fullName>
    </submittedName>
</protein>
<keyword evidence="3" id="KW-1185">Reference proteome</keyword>
<dbReference type="PANTHER" id="PTHR33112">
    <property type="entry name" value="DOMAIN PROTEIN, PUTATIVE-RELATED"/>
    <property type="match status" value="1"/>
</dbReference>
<name>A0AA39TGK0_9PEZI</name>
<comment type="caution">
    <text evidence="2">The sequence shown here is derived from an EMBL/GenBank/DDBJ whole genome shotgun (WGS) entry which is preliminary data.</text>
</comment>
<dbReference type="InterPro" id="IPR010730">
    <property type="entry name" value="HET"/>
</dbReference>